<accession>X1GG40</accession>
<comment type="caution">
    <text evidence="1">The sequence shown here is derived from an EMBL/GenBank/DDBJ whole genome shotgun (WGS) entry which is preliminary data.</text>
</comment>
<evidence type="ECO:0000313" key="1">
    <source>
        <dbReference type="EMBL" id="GAH43795.1"/>
    </source>
</evidence>
<reference evidence="1" key="1">
    <citation type="journal article" date="2014" name="Front. Microbiol.">
        <title>High frequency of phylogenetically diverse reductive dehalogenase-homologous genes in deep subseafloor sedimentary metagenomes.</title>
        <authorList>
            <person name="Kawai M."/>
            <person name="Futagami T."/>
            <person name="Toyoda A."/>
            <person name="Takaki Y."/>
            <person name="Nishi S."/>
            <person name="Hori S."/>
            <person name="Arai W."/>
            <person name="Tsubouchi T."/>
            <person name="Morono Y."/>
            <person name="Uchiyama I."/>
            <person name="Ito T."/>
            <person name="Fujiyama A."/>
            <person name="Inagaki F."/>
            <person name="Takami H."/>
        </authorList>
    </citation>
    <scope>NUCLEOTIDE SEQUENCE</scope>
    <source>
        <strain evidence="1">Expedition CK06-06</strain>
    </source>
</reference>
<dbReference type="AlphaFoldDB" id="X1GG40"/>
<proteinExistence type="predicted"/>
<protein>
    <recommendedName>
        <fullName evidence="2">Transcription factor zinc-finger domain-containing protein</fullName>
    </recommendedName>
</protein>
<organism evidence="1">
    <name type="scientific">marine sediment metagenome</name>
    <dbReference type="NCBI Taxonomy" id="412755"/>
    <lineage>
        <taxon>unclassified sequences</taxon>
        <taxon>metagenomes</taxon>
        <taxon>ecological metagenomes</taxon>
    </lineage>
</organism>
<gene>
    <name evidence="1" type="ORF">S03H2_21304</name>
</gene>
<feature type="non-terminal residue" evidence="1">
    <location>
        <position position="1"/>
    </location>
</feature>
<evidence type="ECO:0008006" key="2">
    <source>
        <dbReference type="Google" id="ProtNLM"/>
    </source>
</evidence>
<name>X1GG40_9ZZZZ</name>
<sequence>CPKCGGEMEKKFIILGPERRISANQCKICKFYMPA</sequence>
<dbReference type="EMBL" id="BARU01011323">
    <property type="protein sequence ID" value="GAH43795.1"/>
    <property type="molecule type" value="Genomic_DNA"/>
</dbReference>